<dbReference type="Pfam" id="PF13439">
    <property type="entry name" value="Glyco_transf_4"/>
    <property type="match status" value="1"/>
</dbReference>
<sequence>MLPSYIVFASTSGRCGLSVHTIDWVRALAEAGHPVTLIVCAKDYFTPYLNDTPVRIIQLPLPENMPFYKTFRFWSKALKPYPAQRAVYPRGVGGSSSLSILAALRFRYPRLYTIEHAMANLPQIAWGKPEPRHTPVRTIRNVVASRLVSRSIAVSECTRQSVIQHYDFPANRIVTRHNWVDVKRFQPALAARTQLRSGIGVEEHDFLIGFVGRLVIEKRVDAILQGFAAFVSTSPRKAHLVLVGDGMLKVLRALATKLGVADKVHFVGMVNDTAPWMSAVDTLILASNSEAFALVGLEAMASGAILLAQPVGGLLEYVEHGKNGYLANLNTPEQFAAWWTTISKLQPEERELLQKNALRTAVIFRPAVKLAAFLEALDAPVAANFLREKEAKS</sequence>
<dbReference type="AlphaFoldDB" id="A0A4R3Y8B5"/>
<reference evidence="3 4" key="1">
    <citation type="submission" date="2019-03" db="EMBL/GenBank/DDBJ databases">
        <title>Genomic Encyclopedia of Type Strains, Phase IV (KMG-IV): sequencing the most valuable type-strain genomes for metagenomic binning, comparative biology and taxonomic classification.</title>
        <authorList>
            <person name="Goeker M."/>
        </authorList>
    </citation>
    <scope>NUCLEOTIDE SEQUENCE [LARGE SCALE GENOMIC DNA]</scope>
    <source>
        <strain evidence="3 4">DSM 100309</strain>
    </source>
</reference>
<gene>
    <name evidence="3" type="ORF">EDC63_10494</name>
</gene>
<comment type="caution">
    <text evidence="3">The sequence shown here is derived from an EMBL/GenBank/DDBJ whole genome shotgun (WGS) entry which is preliminary data.</text>
</comment>
<evidence type="ECO:0000259" key="2">
    <source>
        <dbReference type="Pfam" id="PF13439"/>
    </source>
</evidence>
<keyword evidence="3" id="KW-0808">Transferase</keyword>
<dbReference type="OrthoDB" id="9775208at2"/>
<dbReference type="PANTHER" id="PTHR12526">
    <property type="entry name" value="GLYCOSYLTRANSFERASE"/>
    <property type="match status" value="1"/>
</dbReference>
<dbReference type="Gene3D" id="3.40.50.2000">
    <property type="entry name" value="Glycogen Phosphorylase B"/>
    <property type="match status" value="2"/>
</dbReference>
<dbReference type="CDD" id="cd03801">
    <property type="entry name" value="GT4_PimA-like"/>
    <property type="match status" value="1"/>
</dbReference>
<name>A0A4R3Y8B5_9PROT</name>
<evidence type="ECO:0000259" key="1">
    <source>
        <dbReference type="Pfam" id="PF00534"/>
    </source>
</evidence>
<accession>A0A4R3Y8B5</accession>
<dbReference type="GO" id="GO:0016757">
    <property type="term" value="F:glycosyltransferase activity"/>
    <property type="evidence" value="ECO:0007669"/>
    <property type="project" value="InterPro"/>
</dbReference>
<dbReference type="Pfam" id="PF00534">
    <property type="entry name" value="Glycos_transf_1"/>
    <property type="match status" value="1"/>
</dbReference>
<dbReference type="RefSeq" id="WP_124945769.1">
    <property type="nucleotide sequence ID" value="NZ_BHVT01000019.1"/>
</dbReference>
<dbReference type="SUPFAM" id="SSF53756">
    <property type="entry name" value="UDP-Glycosyltransferase/glycogen phosphorylase"/>
    <property type="match status" value="1"/>
</dbReference>
<proteinExistence type="predicted"/>
<protein>
    <submittedName>
        <fullName evidence="3">Glycosyltransferase involved in cell wall biosynthesis</fullName>
    </submittedName>
</protein>
<dbReference type="InterPro" id="IPR028098">
    <property type="entry name" value="Glyco_trans_4-like_N"/>
</dbReference>
<dbReference type="InterPro" id="IPR001296">
    <property type="entry name" value="Glyco_trans_1"/>
</dbReference>
<dbReference type="Proteomes" id="UP000295367">
    <property type="component" value="Unassembled WGS sequence"/>
</dbReference>
<dbReference type="EMBL" id="SMCO01000004">
    <property type="protein sequence ID" value="TCV88137.1"/>
    <property type="molecule type" value="Genomic_DNA"/>
</dbReference>
<organism evidence="3 4">
    <name type="scientific">Sulfurirhabdus autotrophica</name>
    <dbReference type="NCBI Taxonomy" id="1706046"/>
    <lineage>
        <taxon>Bacteria</taxon>
        <taxon>Pseudomonadati</taxon>
        <taxon>Pseudomonadota</taxon>
        <taxon>Betaproteobacteria</taxon>
        <taxon>Nitrosomonadales</taxon>
        <taxon>Sulfuricellaceae</taxon>
        <taxon>Sulfurirhabdus</taxon>
    </lineage>
</organism>
<feature type="domain" description="Glycosyltransferase subfamily 4-like N-terminal" evidence="2">
    <location>
        <begin position="16"/>
        <end position="184"/>
    </location>
</feature>
<feature type="domain" description="Glycosyl transferase family 1" evidence="1">
    <location>
        <begin position="194"/>
        <end position="357"/>
    </location>
</feature>
<keyword evidence="4" id="KW-1185">Reference proteome</keyword>
<evidence type="ECO:0000313" key="4">
    <source>
        <dbReference type="Proteomes" id="UP000295367"/>
    </source>
</evidence>
<evidence type="ECO:0000313" key="3">
    <source>
        <dbReference type="EMBL" id="TCV88137.1"/>
    </source>
</evidence>